<dbReference type="InterPro" id="IPR015496">
    <property type="entry name" value="Ubiquilin"/>
</dbReference>
<organism evidence="3 4">
    <name type="scientific">Drosophila ananassae</name>
    <name type="common">Fruit fly</name>
    <dbReference type="NCBI Taxonomy" id="7217"/>
    <lineage>
        <taxon>Eukaryota</taxon>
        <taxon>Metazoa</taxon>
        <taxon>Ecdysozoa</taxon>
        <taxon>Arthropoda</taxon>
        <taxon>Hexapoda</taxon>
        <taxon>Insecta</taxon>
        <taxon>Pterygota</taxon>
        <taxon>Neoptera</taxon>
        <taxon>Endopterygota</taxon>
        <taxon>Diptera</taxon>
        <taxon>Brachycera</taxon>
        <taxon>Muscomorpha</taxon>
        <taxon>Ephydroidea</taxon>
        <taxon>Drosophilidae</taxon>
        <taxon>Drosophila</taxon>
        <taxon>Sophophora</taxon>
    </lineage>
</organism>
<dbReference type="GO" id="GO:0005829">
    <property type="term" value="C:cytosol"/>
    <property type="evidence" value="ECO:0007669"/>
    <property type="project" value="TreeGrafter"/>
</dbReference>
<dbReference type="OrthoDB" id="10016665at2759"/>
<dbReference type="PANTHER" id="PTHR10677">
    <property type="entry name" value="UBIQUILIN"/>
    <property type="match status" value="1"/>
</dbReference>
<dbReference type="PANTHER" id="PTHR10677:SF3">
    <property type="entry name" value="FI07626P-RELATED"/>
    <property type="match status" value="1"/>
</dbReference>
<gene>
    <name evidence="3" type="primary">Dana\GF18215</name>
    <name evidence="3" type="synonym">dana_GLEANR_19474</name>
    <name evidence="3" type="ORF">GF18215</name>
</gene>
<dbReference type="InParanoid" id="B3LY19"/>
<dbReference type="InterPro" id="IPR009060">
    <property type="entry name" value="UBA-like_sf"/>
</dbReference>
<evidence type="ECO:0000259" key="2">
    <source>
        <dbReference type="PROSITE" id="PS50053"/>
    </source>
</evidence>
<evidence type="ECO:0000313" key="3">
    <source>
        <dbReference type="EMBL" id="EDV42875.1"/>
    </source>
</evidence>
<dbReference type="FunCoup" id="B3LY19">
    <property type="interactions" value="126"/>
</dbReference>
<dbReference type="STRING" id="7217.B3LY19"/>
<dbReference type="Proteomes" id="UP000007801">
    <property type="component" value="Unassembled WGS sequence"/>
</dbReference>
<dbReference type="SUPFAM" id="SSF54236">
    <property type="entry name" value="Ubiquitin-like"/>
    <property type="match status" value="1"/>
</dbReference>
<dbReference type="OMA" id="TVHVVCR"/>
<dbReference type="AlphaFoldDB" id="B3LY19"/>
<dbReference type="InterPro" id="IPR029071">
    <property type="entry name" value="Ubiquitin-like_domsf"/>
</dbReference>
<evidence type="ECO:0000313" key="4">
    <source>
        <dbReference type="Proteomes" id="UP000007801"/>
    </source>
</evidence>
<reference evidence="3 4" key="1">
    <citation type="journal article" date="2007" name="Nature">
        <title>Evolution of genes and genomes on the Drosophila phylogeny.</title>
        <authorList>
            <consortium name="Drosophila 12 Genomes Consortium"/>
            <person name="Clark A.G."/>
            <person name="Eisen M.B."/>
            <person name="Smith D.R."/>
            <person name="Bergman C.M."/>
            <person name="Oliver B."/>
            <person name="Markow T.A."/>
            <person name="Kaufman T.C."/>
            <person name="Kellis M."/>
            <person name="Gelbart W."/>
            <person name="Iyer V.N."/>
            <person name="Pollard D.A."/>
            <person name="Sackton T.B."/>
            <person name="Larracuente A.M."/>
            <person name="Singh N.D."/>
            <person name="Abad J.P."/>
            <person name="Abt D.N."/>
            <person name="Adryan B."/>
            <person name="Aguade M."/>
            <person name="Akashi H."/>
            <person name="Anderson W.W."/>
            <person name="Aquadro C.F."/>
            <person name="Ardell D.H."/>
            <person name="Arguello R."/>
            <person name="Artieri C.G."/>
            <person name="Barbash D.A."/>
            <person name="Barker D."/>
            <person name="Barsanti P."/>
            <person name="Batterham P."/>
            <person name="Batzoglou S."/>
            <person name="Begun D."/>
            <person name="Bhutkar A."/>
            <person name="Blanco E."/>
            <person name="Bosak S.A."/>
            <person name="Bradley R.K."/>
            <person name="Brand A.D."/>
            <person name="Brent M.R."/>
            <person name="Brooks A.N."/>
            <person name="Brown R.H."/>
            <person name="Butlin R.K."/>
            <person name="Caggese C."/>
            <person name="Calvi B.R."/>
            <person name="Bernardo de Carvalho A."/>
            <person name="Caspi A."/>
            <person name="Castrezana S."/>
            <person name="Celniker S.E."/>
            <person name="Chang J.L."/>
            <person name="Chapple C."/>
            <person name="Chatterji S."/>
            <person name="Chinwalla A."/>
            <person name="Civetta A."/>
            <person name="Clifton S.W."/>
            <person name="Comeron J.M."/>
            <person name="Costello J.C."/>
            <person name="Coyne J.A."/>
            <person name="Daub J."/>
            <person name="David R.G."/>
            <person name="Delcher A.L."/>
            <person name="Delehaunty K."/>
            <person name="Do C.B."/>
            <person name="Ebling H."/>
            <person name="Edwards K."/>
            <person name="Eickbush T."/>
            <person name="Evans J.D."/>
            <person name="Filipski A."/>
            <person name="Findeiss S."/>
            <person name="Freyhult E."/>
            <person name="Fulton L."/>
            <person name="Fulton R."/>
            <person name="Garcia A.C."/>
            <person name="Gardiner A."/>
            <person name="Garfield D.A."/>
            <person name="Garvin B.E."/>
            <person name="Gibson G."/>
            <person name="Gilbert D."/>
            <person name="Gnerre S."/>
            <person name="Godfrey J."/>
            <person name="Good R."/>
            <person name="Gotea V."/>
            <person name="Gravely B."/>
            <person name="Greenberg A.J."/>
            <person name="Griffiths-Jones S."/>
            <person name="Gross S."/>
            <person name="Guigo R."/>
            <person name="Gustafson E.A."/>
            <person name="Haerty W."/>
            <person name="Hahn M.W."/>
            <person name="Halligan D.L."/>
            <person name="Halpern A.L."/>
            <person name="Halter G.M."/>
            <person name="Han M.V."/>
            <person name="Heger A."/>
            <person name="Hillier L."/>
            <person name="Hinrichs A.S."/>
            <person name="Holmes I."/>
            <person name="Hoskins R.A."/>
            <person name="Hubisz M.J."/>
            <person name="Hultmark D."/>
            <person name="Huntley M.A."/>
            <person name="Jaffe D.B."/>
            <person name="Jagadeeshan S."/>
            <person name="Jeck W.R."/>
            <person name="Johnson J."/>
            <person name="Jones C.D."/>
            <person name="Jordan W.C."/>
            <person name="Karpen G.H."/>
            <person name="Kataoka E."/>
            <person name="Keightley P.D."/>
            <person name="Kheradpour P."/>
            <person name="Kirkness E.F."/>
            <person name="Koerich L.B."/>
            <person name="Kristiansen K."/>
            <person name="Kudrna D."/>
            <person name="Kulathinal R.J."/>
            <person name="Kumar S."/>
            <person name="Kwok R."/>
            <person name="Lander E."/>
            <person name="Langley C.H."/>
            <person name="Lapoint R."/>
            <person name="Lazzaro B.P."/>
            <person name="Lee S.J."/>
            <person name="Levesque L."/>
            <person name="Li R."/>
            <person name="Lin C.F."/>
            <person name="Lin M.F."/>
            <person name="Lindblad-Toh K."/>
            <person name="Llopart A."/>
            <person name="Long M."/>
            <person name="Low L."/>
            <person name="Lozovsky E."/>
            <person name="Lu J."/>
            <person name="Luo M."/>
            <person name="Machado C.A."/>
            <person name="Makalowski W."/>
            <person name="Marzo M."/>
            <person name="Matsuda M."/>
            <person name="Matzkin L."/>
            <person name="McAllister B."/>
            <person name="McBride C.S."/>
            <person name="McKernan B."/>
            <person name="McKernan K."/>
            <person name="Mendez-Lago M."/>
            <person name="Minx P."/>
            <person name="Mollenhauer M.U."/>
            <person name="Montooth K."/>
            <person name="Mount S.M."/>
            <person name="Mu X."/>
            <person name="Myers E."/>
            <person name="Negre B."/>
            <person name="Newfeld S."/>
            <person name="Nielsen R."/>
            <person name="Noor M.A."/>
            <person name="O'Grady P."/>
            <person name="Pachter L."/>
            <person name="Papaceit M."/>
            <person name="Parisi M.J."/>
            <person name="Parisi M."/>
            <person name="Parts L."/>
            <person name="Pedersen J.S."/>
            <person name="Pesole G."/>
            <person name="Phillippy A.M."/>
            <person name="Ponting C.P."/>
            <person name="Pop M."/>
            <person name="Porcelli D."/>
            <person name="Powell J.R."/>
            <person name="Prohaska S."/>
            <person name="Pruitt K."/>
            <person name="Puig M."/>
            <person name="Quesneville H."/>
            <person name="Ram K.R."/>
            <person name="Rand D."/>
            <person name="Rasmussen M.D."/>
            <person name="Reed L.K."/>
            <person name="Reenan R."/>
            <person name="Reily A."/>
            <person name="Remington K.A."/>
            <person name="Rieger T.T."/>
            <person name="Ritchie M.G."/>
            <person name="Robin C."/>
            <person name="Rogers Y.H."/>
            <person name="Rohde C."/>
            <person name="Rozas J."/>
            <person name="Rubenfield M.J."/>
            <person name="Ruiz A."/>
            <person name="Russo S."/>
            <person name="Salzberg S.L."/>
            <person name="Sanchez-Gracia A."/>
            <person name="Saranga D.J."/>
            <person name="Sato H."/>
            <person name="Schaeffer S.W."/>
            <person name="Schatz M.C."/>
            <person name="Schlenke T."/>
            <person name="Schwartz R."/>
            <person name="Segarra C."/>
            <person name="Singh R.S."/>
            <person name="Sirot L."/>
            <person name="Sirota M."/>
            <person name="Sisneros N.B."/>
            <person name="Smith C.D."/>
            <person name="Smith T.F."/>
            <person name="Spieth J."/>
            <person name="Stage D.E."/>
            <person name="Stark A."/>
            <person name="Stephan W."/>
            <person name="Strausberg R.L."/>
            <person name="Strempel S."/>
            <person name="Sturgill D."/>
            <person name="Sutton G."/>
            <person name="Sutton G.G."/>
            <person name="Tao W."/>
            <person name="Teichmann S."/>
            <person name="Tobari Y.N."/>
            <person name="Tomimura Y."/>
            <person name="Tsolas J.M."/>
            <person name="Valente V.L."/>
            <person name="Venter E."/>
            <person name="Venter J.C."/>
            <person name="Vicario S."/>
            <person name="Vieira F.G."/>
            <person name="Vilella A.J."/>
            <person name="Villasante A."/>
            <person name="Walenz B."/>
            <person name="Wang J."/>
            <person name="Wasserman M."/>
            <person name="Watts T."/>
            <person name="Wilson D."/>
            <person name="Wilson R.K."/>
            <person name="Wing R.A."/>
            <person name="Wolfner M.F."/>
            <person name="Wong A."/>
            <person name="Wong G.K."/>
            <person name="Wu C.I."/>
            <person name="Wu G."/>
            <person name="Yamamoto D."/>
            <person name="Yang H.P."/>
            <person name="Yang S.P."/>
            <person name="Yorke J.A."/>
            <person name="Yoshida K."/>
            <person name="Zdobnov E."/>
            <person name="Zhang P."/>
            <person name="Zhang Y."/>
            <person name="Zimin A.V."/>
            <person name="Baldwin J."/>
            <person name="Abdouelleil A."/>
            <person name="Abdulkadir J."/>
            <person name="Abebe A."/>
            <person name="Abera B."/>
            <person name="Abreu J."/>
            <person name="Acer S.C."/>
            <person name="Aftuck L."/>
            <person name="Alexander A."/>
            <person name="An P."/>
            <person name="Anderson E."/>
            <person name="Anderson S."/>
            <person name="Arachi H."/>
            <person name="Azer M."/>
            <person name="Bachantsang P."/>
            <person name="Barry A."/>
            <person name="Bayul T."/>
            <person name="Berlin A."/>
            <person name="Bessette D."/>
            <person name="Bloom T."/>
            <person name="Blye J."/>
            <person name="Boguslavskiy L."/>
            <person name="Bonnet C."/>
            <person name="Boukhgalter B."/>
            <person name="Bourzgui I."/>
            <person name="Brown A."/>
            <person name="Cahill P."/>
            <person name="Channer S."/>
            <person name="Cheshatsang Y."/>
            <person name="Chuda L."/>
            <person name="Citroen M."/>
            <person name="Collymore A."/>
            <person name="Cooke P."/>
            <person name="Costello M."/>
            <person name="D'Aco K."/>
            <person name="Daza R."/>
            <person name="De Haan G."/>
            <person name="DeGray S."/>
            <person name="DeMaso C."/>
            <person name="Dhargay N."/>
            <person name="Dooley K."/>
            <person name="Dooley E."/>
            <person name="Doricent M."/>
            <person name="Dorje P."/>
            <person name="Dorjee K."/>
            <person name="Dupes A."/>
            <person name="Elong R."/>
            <person name="Falk J."/>
            <person name="Farina A."/>
            <person name="Faro S."/>
            <person name="Ferguson D."/>
            <person name="Fisher S."/>
            <person name="Foley C.D."/>
            <person name="Franke A."/>
            <person name="Friedrich D."/>
            <person name="Gadbois L."/>
            <person name="Gearin G."/>
            <person name="Gearin C.R."/>
            <person name="Giannoukos G."/>
            <person name="Goode T."/>
            <person name="Graham J."/>
            <person name="Grandbois E."/>
            <person name="Grewal S."/>
            <person name="Gyaltsen K."/>
            <person name="Hafez N."/>
            <person name="Hagos B."/>
            <person name="Hall J."/>
            <person name="Henson C."/>
            <person name="Hollinger A."/>
            <person name="Honan T."/>
            <person name="Huard M.D."/>
            <person name="Hughes L."/>
            <person name="Hurhula B."/>
            <person name="Husby M.E."/>
            <person name="Kamat A."/>
            <person name="Kanga B."/>
            <person name="Kashin S."/>
            <person name="Khazanovich D."/>
            <person name="Kisner P."/>
            <person name="Lance K."/>
            <person name="Lara M."/>
            <person name="Lee W."/>
            <person name="Lennon N."/>
            <person name="Letendre F."/>
            <person name="LeVine R."/>
            <person name="Lipovsky A."/>
            <person name="Liu X."/>
            <person name="Liu J."/>
            <person name="Liu S."/>
            <person name="Lokyitsang T."/>
            <person name="Lokyitsang Y."/>
            <person name="Lubonja R."/>
            <person name="Lui A."/>
            <person name="MacDonald P."/>
            <person name="Magnisalis V."/>
            <person name="Maru K."/>
            <person name="Matthews C."/>
            <person name="McCusker W."/>
            <person name="McDonough S."/>
            <person name="Mehta T."/>
            <person name="Meldrim J."/>
            <person name="Meneus L."/>
            <person name="Mihai O."/>
            <person name="Mihalev A."/>
            <person name="Mihova T."/>
            <person name="Mittelman R."/>
            <person name="Mlenga V."/>
            <person name="Montmayeur A."/>
            <person name="Mulrain L."/>
            <person name="Navidi A."/>
            <person name="Naylor J."/>
            <person name="Negash T."/>
            <person name="Nguyen T."/>
            <person name="Nguyen N."/>
            <person name="Nicol R."/>
            <person name="Norbu C."/>
            <person name="Norbu N."/>
            <person name="Novod N."/>
            <person name="O'Neill B."/>
            <person name="Osman S."/>
            <person name="Markiewicz E."/>
            <person name="Oyono O.L."/>
            <person name="Patti C."/>
            <person name="Phunkhang P."/>
            <person name="Pierre F."/>
            <person name="Priest M."/>
            <person name="Raghuraman S."/>
            <person name="Rege F."/>
            <person name="Reyes R."/>
            <person name="Rise C."/>
            <person name="Rogov P."/>
            <person name="Ross K."/>
            <person name="Ryan E."/>
            <person name="Settipalli S."/>
            <person name="Shea T."/>
            <person name="Sherpa N."/>
            <person name="Shi L."/>
            <person name="Shih D."/>
            <person name="Sparrow T."/>
            <person name="Spaulding J."/>
            <person name="Stalker J."/>
            <person name="Stange-Thomann N."/>
            <person name="Stavropoulos S."/>
            <person name="Stone C."/>
            <person name="Strader C."/>
            <person name="Tesfaye S."/>
            <person name="Thomson T."/>
            <person name="Thoulutsang Y."/>
            <person name="Thoulutsang D."/>
            <person name="Topham K."/>
            <person name="Topping I."/>
            <person name="Tsamla T."/>
            <person name="Vassiliev H."/>
            <person name="Vo A."/>
            <person name="Wangchuk T."/>
            <person name="Wangdi T."/>
            <person name="Weiand M."/>
            <person name="Wilkinson J."/>
            <person name="Wilson A."/>
            <person name="Yadav S."/>
            <person name="Young G."/>
            <person name="Yu Q."/>
            <person name="Zembek L."/>
            <person name="Zhong D."/>
            <person name="Zimmer A."/>
            <person name="Zwirko Z."/>
            <person name="Jaffe D.B."/>
            <person name="Alvarez P."/>
            <person name="Brockman W."/>
            <person name="Butler J."/>
            <person name="Chin C."/>
            <person name="Gnerre S."/>
            <person name="Grabherr M."/>
            <person name="Kleber M."/>
            <person name="Mauceli E."/>
            <person name="MacCallum I."/>
        </authorList>
    </citation>
    <scope>NUCLEOTIDE SEQUENCE [LARGE SCALE GENOMIC DNA]</scope>
    <source>
        <strain evidence="4">Tucson 14024-0371.13</strain>
    </source>
</reference>
<dbReference type="PhylomeDB" id="B3LY19"/>
<dbReference type="eggNOG" id="KOG0010">
    <property type="taxonomic scope" value="Eukaryota"/>
</dbReference>
<name>B3LY19_DROAN</name>
<dbReference type="SUPFAM" id="SSF46934">
    <property type="entry name" value="UBA-like"/>
    <property type="match status" value="1"/>
</dbReference>
<dbReference type="Gene3D" id="1.10.8.10">
    <property type="entry name" value="DNA helicase RuvA subunit, C-terminal domain"/>
    <property type="match status" value="1"/>
</dbReference>
<dbReference type="InterPro" id="IPR000626">
    <property type="entry name" value="Ubiquitin-like_dom"/>
</dbReference>
<dbReference type="Pfam" id="PF00240">
    <property type="entry name" value="ubiquitin"/>
    <property type="match status" value="1"/>
</dbReference>
<dbReference type="GO" id="GO:0031593">
    <property type="term" value="F:polyubiquitin modification-dependent protein binding"/>
    <property type="evidence" value="ECO:0007669"/>
    <property type="project" value="TreeGrafter"/>
</dbReference>
<proteinExistence type="predicted"/>
<sequence>MSCEESIDIVAKGNGREAIVSIRQNELIRNLRALVAVRFEQAIARIVLVFAGEVLQDVGTIDGQGIISGVTVHVVCRPEQSQGGGGQAPTPGAKLPPVNLLERFFKSRSSAFFTHLLDEPGLLRTLLQSDPRIQSLLEENVTLRHYLNSDRNLRELLASAFSPAKEEMSRRRDLYILRMESVPGGHKILGRLQVCMRQSYENNVAMTFQHPSYGSEDGTNPQRGFENRCPLPNPWERMATAADMDCAQNMALSLRKKCKQVMKTLELGDIGKSLTAVRELGESAVLARHILERRIRANQINATNASASASTSASSSDAAKVGTGTAKAGTGTAKAGTGTATLRIKISNSREVGYKTQMEQLQQMGYKDRVRNICALKISLGNVESAVRLLDHWNRSEE</sequence>
<dbReference type="SMART" id="SM00213">
    <property type="entry name" value="UBQ"/>
    <property type="match status" value="1"/>
</dbReference>
<evidence type="ECO:0000256" key="1">
    <source>
        <dbReference type="SAM" id="MobiDB-lite"/>
    </source>
</evidence>
<dbReference type="HOGENOM" id="CLU_804786_0_0_1"/>
<feature type="region of interest" description="Disordered" evidence="1">
    <location>
        <begin position="303"/>
        <end position="335"/>
    </location>
</feature>
<dbReference type="PROSITE" id="PS50053">
    <property type="entry name" value="UBIQUITIN_2"/>
    <property type="match status" value="1"/>
</dbReference>
<protein>
    <recommendedName>
        <fullName evidence="2">Ubiquitin-like domain-containing protein</fullName>
    </recommendedName>
</protein>
<keyword evidence="4" id="KW-1185">Reference proteome</keyword>
<dbReference type="KEGG" id="dan:6500993"/>
<feature type="domain" description="Ubiquitin-like" evidence="2">
    <location>
        <begin position="7"/>
        <end position="81"/>
    </location>
</feature>
<accession>B3LY19</accession>
<dbReference type="Pfam" id="PF23195">
    <property type="entry name" value="UBQLN1"/>
    <property type="match status" value="1"/>
</dbReference>
<dbReference type="GeneID" id="6500993"/>
<dbReference type="GO" id="GO:0006511">
    <property type="term" value="P:ubiquitin-dependent protein catabolic process"/>
    <property type="evidence" value="ECO:0007669"/>
    <property type="project" value="TreeGrafter"/>
</dbReference>
<dbReference type="Gene3D" id="3.10.20.90">
    <property type="entry name" value="Phosphatidylinositol 3-kinase Catalytic Subunit, Chain A, domain 1"/>
    <property type="match status" value="1"/>
</dbReference>
<dbReference type="EMBL" id="CH902617">
    <property type="protein sequence ID" value="EDV42875.1"/>
    <property type="molecule type" value="Genomic_DNA"/>
</dbReference>